<proteinExistence type="predicted"/>
<name>A0ACB8EG31_9SAUR</name>
<keyword evidence="2" id="KW-1185">Reference proteome</keyword>
<dbReference type="Proteomes" id="UP000827872">
    <property type="component" value="Linkage Group LG03"/>
</dbReference>
<sequence length="413" mass="46278">MAGPLQELCDEVSCSVCLDFFRDPVTIAGCGHTFCRACLTHSWGEPAGAEASCPLCRGPAQEGTLRPNQQLANIAEKVKKITLQQGVEGCVEGAVCRKHQEPLKFLCQEDEAPLCLVCGRSREHRGHQEIPLEEASQGNRRPCIADWPCLVVRDKDAFLCGANIINKAVVAGRKGRICQKHQEPLKLFCKEDEALICVVCDRSKEHRDHETLPLDEASQAVSTNNFCSREKNFPVVEHGEENGRQEDQFCDCLEKLKKERENILACKVDVVKESQQLLKQTTEAKQEMVAKFRELHTFLKEQEKRLLAQMEEVEKEVAKNRDQHLVKLSEALSSLDSLMQEMEEKCQQPATELLRDARSTLLSCCVALGSQELQQDECFSPKEPPIFLGYQLQPLSPGTLPIFPVSLIHLGGF</sequence>
<protein>
    <submittedName>
        <fullName evidence="1">Uncharacterized protein</fullName>
    </submittedName>
</protein>
<gene>
    <name evidence="1" type="ORF">K3G42_005327</name>
</gene>
<evidence type="ECO:0000313" key="2">
    <source>
        <dbReference type="Proteomes" id="UP000827872"/>
    </source>
</evidence>
<reference evidence="1" key="1">
    <citation type="submission" date="2021-08" db="EMBL/GenBank/DDBJ databases">
        <title>The first chromosome-level gecko genome reveals the dynamic sex chromosomes of Neotropical dwarf geckos (Sphaerodactylidae: Sphaerodactylus).</title>
        <authorList>
            <person name="Pinto B.J."/>
            <person name="Keating S.E."/>
            <person name="Gamble T."/>
        </authorList>
    </citation>
    <scope>NUCLEOTIDE SEQUENCE</scope>
    <source>
        <strain evidence="1">TG3544</strain>
    </source>
</reference>
<organism evidence="1 2">
    <name type="scientific">Sphaerodactylus townsendi</name>
    <dbReference type="NCBI Taxonomy" id="933632"/>
    <lineage>
        <taxon>Eukaryota</taxon>
        <taxon>Metazoa</taxon>
        <taxon>Chordata</taxon>
        <taxon>Craniata</taxon>
        <taxon>Vertebrata</taxon>
        <taxon>Euteleostomi</taxon>
        <taxon>Lepidosauria</taxon>
        <taxon>Squamata</taxon>
        <taxon>Bifurcata</taxon>
        <taxon>Gekkota</taxon>
        <taxon>Sphaerodactylidae</taxon>
        <taxon>Sphaerodactylus</taxon>
    </lineage>
</organism>
<evidence type="ECO:0000313" key="1">
    <source>
        <dbReference type="EMBL" id="KAH7991373.1"/>
    </source>
</evidence>
<dbReference type="EMBL" id="CM037616">
    <property type="protein sequence ID" value="KAH7991373.1"/>
    <property type="molecule type" value="Genomic_DNA"/>
</dbReference>
<comment type="caution">
    <text evidence="1">The sequence shown here is derived from an EMBL/GenBank/DDBJ whole genome shotgun (WGS) entry which is preliminary data.</text>
</comment>
<accession>A0ACB8EG31</accession>